<reference evidence="1 2" key="1">
    <citation type="submission" date="2018-07" db="EMBL/GenBank/DDBJ databases">
        <title>Lottiidibacillus patelloidae gen. nov., sp. nov., isolated from the intestinal tract of a marine limpet and the reclassification of B. taeanensis BH030017T, B. algicola KMM 3737T and B. hwajinpoensis SW-72T as genus Lottiidibacillus.</title>
        <authorList>
            <person name="Liu R."/>
            <person name="Huang Z."/>
        </authorList>
    </citation>
    <scope>NUCLEOTIDE SEQUENCE [LARGE SCALE GENOMIC DNA]</scope>
    <source>
        <strain evidence="1 2">BH030017</strain>
    </source>
</reference>
<dbReference type="RefSeq" id="WP_113805835.1">
    <property type="nucleotide sequence ID" value="NZ_QOCW01000008.1"/>
</dbReference>
<comment type="caution">
    <text evidence="1">The sequence shown here is derived from an EMBL/GenBank/DDBJ whole genome shotgun (WGS) entry which is preliminary data.</text>
</comment>
<dbReference type="InterPro" id="IPR036916">
    <property type="entry name" value="Sda_sf"/>
</dbReference>
<accession>A0A366XUE0</accession>
<dbReference type="Gene3D" id="1.10.287.1100">
    <property type="entry name" value="Sporulation inhibitor A"/>
    <property type="match status" value="1"/>
</dbReference>
<dbReference type="AlphaFoldDB" id="A0A366XUE0"/>
<gene>
    <name evidence="1" type="ORF">DS031_09470</name>
</gene>
<keyword evidence="2" id="KW-1185">Reference proteome</keyword>
<name>A0A366XUE0_9BACI</name>
<evidence type="ECO:0000313" key="2">
    <source>
        <dbReference type="Proteomes" id="UP000253314"/>
    </source>
</evidence>
<proteinExistence type="predicted"/>
<dbReference type="InterPro" id="IPR015064">
    <property type="entry name" value="Sda"/>
</dbReference>
<dbReference type="SUPFAM" id="SSF100985">
    <property type="entry name" value="Sporulation inhibitor Sda"/>
    <property type="match status" value="1"/>
</dbReference>
<dbReference type="Pfam" id="PF08970">
    <property type="entry name" value="Sda"/>
    <property type="match status" value="1"/>
</dbReference>
<sequence length="33" mass="3851">MLIVISKQLNLAAVFIDLLEKEINRRNLIIKDL</sequence>
<protein>
    <submittedName>
        <fullName evidence="1">Uncharacterized protein</fullName>
    </submittedName>
</protein>
<organism evidence="1 2">
    <name type="scientific">Bacillus taeanensis</name>
    <dbReference type="NCBI Taxonomy" id="273032"/>
    <lineage>
        <taxon>Bacteria</taxon>
        <taxon>Bacillati</taxon>
        <taxon>Bacillota</taxon>
        <taxon>Bacilli</taxon>
        <taxon>Bacillales</taxon>
        <taxon>Bacillaceae</taxon>
        <taxon>Bacillus</taxon>
    </lineage>
</organism>
<dbReference type="Proteomes" id="UP000253314">
    <property type="component" value="Unassembled WGS sequence"/>
</dbReference>
<dbReference type="EMBL" id="QOCW01000008">
    <property type="protein sequence ID" value="RBW69752.1"/>
    <property type="molecule type" value="Genomic_DNA"/>
</dbReference>
<evidence type="ECO:0000313" key="1">
    <source>
        <dbReference type="EMBL" id="RBW69752.1"/>
    </source>
</evidence>